<dbReference type="Proteomes" id="UP001207588">
    <property type="component" value="Unassembled WGS sequence"/>
</dbReference>
<evidence type="ECO:0000313" key="2">
    <source>
        <dbReference type="Proteomes" id="UP001207588"/>
    </source>
</evidence>
<comment type="caution">
    <text evidence="1">The sequence shown here is derived from an EMBL/GenBank/DDBJ whole genome shotgun (WGS) entry which is preliminary data.</text>
</comment>
<sequence length="200" mass="21097">MVFPGMTIVQGSTKCTLAYVDTTNHIGYSAGHCNSDGQVRDTAGNRIGTVLYSHTNRAGQPTTGSQDTVIDYEAISLQRSAGTVTNLLGPTFTRPLITQPGLQPQPGMPVCHLGATTGRSCGLIADVHPGWFTINPGRYDLTSDHGDSGGPVYTYTRASGANPVLIGIFRGRHGQQLAAVSWPDTQQQALKDATATPSNN</sequence>
<reference evidence="1" key="1">
    <citation type="submission" date="2020-07" db="EMBL/GenBank/DDBJ databases">
        <authorList>
            <person name="Pettersson B.M.F."/>
            <person name="Behra P.R.K."/>
            <person name="Ramesh M."/>
            <person name="Das S."/>
            <person name="Dasgupta S."/>
            <person name="Kirsebom L.A."/>
        </authorList>
    </citation>
    <scope>NUCLEOTIDE SEQUENCE</scope>
    <source>
        <strain evidence="1">DSM 45439</strain>
    </source>
</reference>
<dbReference type="InterPro" id="IPR009003">
    <property type="entry name" value="Peptidase_S1_PA"/>
</dbReference>
<reference evidence="1" key="2">
    <citation type="journal article" date="2022" name="BMC Genomics">
        <title>Comparative genome analysis of mycobacteria focusing on tRNA and non-coding RNA.</title>
        <authorList>
            <person name="Behra P.R.K."/>
            <person name="Pettersson B.M.F."/>
            <person name="Ramesh M."/>
            <person name="Das S."/>
            <person name="Dasgupta S."/>
            <person name="Kirsebom L.A."/>
        </authorList>
    </citation>
    <scope>NUCLEOTIDE SEQUENCE</scope>
    <source>
        <strain evidence="1">DSM 45439</strain>
    </source>
</reference>
<name>A0AAW5SB62_MYCBC</name>
<evidence type="ECO:0008006" key="3">
    <source>
        <dbReference type="Google" id="ProtNLM"/>
    </source>
</evidence>
<dbReference type="EMBL" id="JACKTG010000083">
    <property type="protein sequence ID" value="MCV6992161.1"/>
    <property type="molecule type" value="Genomic_DNA"/>
</dbReference>
<protein>
    <recommendedName>
        <fullName evidence="3">Serine protease</fullName>
    </recommendedName>
</protein>
<evidence type="ECO:0000313" key="1">
    <source>
        <dbReference type="EMBL" id="MCV6992161.1"/>
    </source>
</evidence>
<dbReference type="Gene3D" id="2.40.10.10">
    <property type="entry name" value="Trypsin-like serine proteases"/>
    <property type="match status" value="2"/>
</dbReference>
<dbReference type="SUPFAM" id="SSF50494">
    <property type="entry name" value="Trypsin-like serine proteases"/>
    <property type="match status" value="1"/>
</dbReference>
<dbReference type="InterPro" id="IPR043504">
    <property type="entry name" value="Peptidase_S1_PA_chymotrypsin"/>
</dbReference>
<accession>A0AAW5SB62</accession>
<gene>
    <name evidence="1" type="ORF">H7I91_23300</name>
</gene>
<dbReference type="AlphaFoldDB" id="A0AAW5SB62"/>
<organism evidence="1 2">
    <name type="scientific">Mycobacterium bouchedurhonense</name>
    <dbReference type="NCBI Taxonomy" id="701041"/>
    <lineage>
        <taxon>Bacteria</taxon>
        <taxon>Bacillati</taxon>
        <taxon>Actinomycetota</taxon>
        <taxon>Actinomycetes</taxon>
        <taxon>Mycobacteriales</taxon>
        <taxon>Mycobacteriaceae</taxon>
        <taxon>Mycobacterium</taxon>
        <taxon>Mycobacterium avium complex (MAC)</taxon>
    </lineage>
</organism>
<proteinExistence type="predicted"/>